<dbReference type="EMBL" id="JANQDX010000004">
    <property type="protein sequence ID" value="KAL0925263.1"/>
    <property type="molecule type" value="Genomic_DNA"/>
</dbReference>
<keyword evidence="2" id="KW-0472">Membrane</keyword>
<feature type="transmembrane region" description="Helical" evidence="2">
    <location>
        <begin position="101"/>
        <end position="120"/>
    </location>
</feature>
<proteinExistence type="predicted"/>
<feature type="compositionally biased region" description="Low complexity" evidence="1">
    <location>
        <begin position="32"/>
        <end position="59"/>
    </location>
</feature>
<evidence type="ECO:0000256" key="2">
    <source>
        <dbReference type="SAM" id="Phobius"/>
    </source>
</evidence>
<protein>
    <submittedName>
        <fullName evidence="3">Uncharacterized protein</fullName>
    </submittedName>
</protein>
<keyword evidence="2" id="KW-0812">Transmembrane</keyword>
<evidence type="ECO:0000313" key="3">
    <source>
        <dbReference type="EMBL" id="KAL0925263.1"/>
    </source>
</evidence>
<name>A0ABD0VKA0_DENTH</name>
<gene>
    <name evidence="3" type="ORF">M5K25_003582</name>
</gene>
<comment type="caution">
    <text evidence="3">The sequence shown here is derived from an EMBL/GenBank/DDBJ whole genome shotgun (WGS) entry which is preliminary data.</text>
</comment>
<keyword evidence="4" id="KW-1185">Reference proteome</keyword>
<feature type="transmembrane region" description="Helical" evidence="2">
    <location>
        <begin position="194"/>
        <end position="214"/>
    </location>
</feature>
<feature type="transmembrane region" description="Helical" evidence="2">
    <location>
        <begin position="132"/>
        <end position="154"/>
    </location>
</feature>
<evidence type="ECO:0000256" key="1">
    <source>
        <dbReference type="SAM" id="MobiDB-lite"/>
    </source>
</evidence>
<feature type="transmembrane region" description="Helical" evidence="2">
    <location>
        <begin position="168"/>
        <end position="188"/>
    </location>
</feature>
<accession>A0ABD0VKA0</accession>
<organism evidence="3 4">
    <name type="scientific">Dendrobium thyrsiflorum</name>
    <name type="common">Pinecone-like raceme dendrobium</name>
    <name type="synonym">Orchid</name>
    <dbReference type="NCBI Taxonomy" id="117978"/>
    <lineage>
        <taxon>Eukaryota</taxon>
        <taxon>Viridiplantae</taxon>
        <taxon>Streptophyta</taxon>
        <taxon>Embryophyta</taxon>
        <taxon>Tracheophyta</taxon>
        <taxon>Spermatophyta</taxon>
        <taxon>Magnoliopsida</taxon>
        <taxon>Liliopsida</taxon>
        <taxon>Asparagales</taxon>
        <taxon>Orchidaceae</taxon>
        <taxon>Epidendroideae</taxon>
        <taxon>Malaxideae</taxon>
        <taxon>Dendrobiinae</taxon>
        <taxon>Dendrobium</taxon>
    </lineage>
</organism>
<sequence length="215" mass="23130">MPPILRTFFNYISGLLISFNPSPPSQPPPPATQSISNPNSTTTTSLPSPPNNITSPTQSADHPILSFNPSHDLESGNQPSPILIPNNIHIDLLEWKQIGKIAQTAGFGGFGGLITLLVNAPGSVTTHHALYMAYLMFVCLGLASSIFLSVFSIVKKGSPTVGLVQKKLVYFTLFFVVLACFFRLQITLPLVDLGFVMVPASIGMLVIALFLFLCS</sequence>
<feature type="compositionally biased region" description="Pro residues" evidence="1">
    <location>
        <begin position="21"/>
        <end position="31"/>
    </location>
</feature>
<evidence type="ECO:0000313" key="4">
    <source>
        <dbReference type="Proteomes" id="UP001552299"/>
    </source>
</evidence>
<feature type="region of interest" description="Disordered" evidence="1">
    <location>
        <begin position="20"/>
        <end position="78"/>
    </location>
</feature>
<reference evidence="3 4" key="1">
    <citation type="journal article" date="2024" name="Plant Biotechnol. J.">
        <title>Dendrobium thyrsiflorum genome and its molecular insights into genes involved in important horticultural traits.</title>
        <authorList>
            <person name="Chen B."/>
            <person name="Wang J.Y."/>
            <person name="Zheng P.J."/>
            <person name="Li K.L."/>
            <person name="Liang Y.M."/>
            <person name="Chen X.F."/>
            <person name="Zhang C."/>
            <person name="Zhao X."/>
            <person name="He X."/>
            <person name="Zhang G.Q."/>
            <person name="Liu Z.J."/>
            <person name="Xu Q."/>
        </authorList>
    </citation>
    <scope>NUCLEOTIDE SEQUENCE [LARGE SCALE GENOMIC DNA]</scope>
    <source>
        <strain evidence="3">GZMU011</strain>
    </source>
</reference>
<dbReference type="Proteomes" id="UP001552299">
    <property type="component" value="Unassembled WGS sequence"/>
</dbReference>
<keyword evidence="2" id="KW-1133">Transmembrane helix</keyword>
<dbReference type="AlphaFoldDB" id="A0ABD0VKA0"/>